<accession>A0A9Q0G1Z3</accession>
<dbReference type="Gene3D" id="3.40.50.10380">
    <property type="entry name" value="Malic enzyme, N-terminal domain"/>
    <property type="match status" value="2"/>
</dbReference>
<evidence type="ECO:0000259" key="3">
    <source>
        <dbReference type="SMART" id="SM01274"/>
    </source>
</evidence>
<feature type="compositionally biased region" description="Pro residues" evidence="1">
    <location>
        <begin position="54"/>
        <end position="65"/>
    </location>
</feature>
<dbReference type="SMART" id="SM01274">
    <property type="entry name" value="malic"/>
    <property type="match status" value="1"/>
</dbReference>
<dbReference type="SUPFAM" id="SSF51735">
    <property type="entry name" value="NAD(P)-binding Rossmann-fold domains"/>
    <property type="match status" value="1"/>
</dbReference>
<dbReference type="CDD" id="cd05312">
    <property type="entry name" value="NAD_bind_1_malic_enz"/>
    <property type="match status" value="1"/>
</dbReference>
<dbReference type="GO" id="GO:0009507">
    <property type="term" value="C:chloroplast"/>
    <property type="evidence" value="ECO:0007669"/>
    <property type="project" value="TreeGrafter"/>
</dbReference>
<dbReference type="OrthoDB" id="5365701at2759"/>
<organism evidence="4 5">
    <name type="scientific">Turnera subulata</name>
    <dbReference type="NCBI Taxonomy" id="218843"/>
    <lineage>
        <taxon>Eukaryota</taxon>
        <taxon>Viridiplantae</taxon>
        <taxon>Streptophyta</taxon>
        <taxon>Embryophyta</taxon>
        <taxon>Tracheophyta</taxon>
        <taxon>Spermatophyta</taxon>
        <taxon>Magnoliopsida</taxon>
        <taxon>eudicotyledons</taxon>
        <taxon>Gunneridae</taxon>
        <taxon>Pentapetalae</taxon>
        <taxon>rosids</taxon>
        <taxon>fabids</taxon>
        <taxon>Malpighiales</taxon>
        <taxon>Passifloraceae</taxon>
        <taxon>Turnera</taxon>
    </lineage>
</organism>
<gene>
    <name evidence="4" type="ORF">Tsubulata_000433</name>
</gene>
<feature type="region of interest" description="Disordered" evidence="1">
    <location>
        <begin position="1"/>
        <end position="32"/>
    </location>
</feature>
<dbReference type="SMART" id="SM00919">
    <property type="entry name" value="Malic_M"/>
    <property type="match status" value="1"/>
</dbReference>
<evidence type="ECO:0000259" key="2">
    <source>
        <dbReference type="SMART" id="SM00919"/>
    </source>
</evidence>
<dbReference type="InterPro" id="IPR036291">
    <property type="entry name" value="NAD(P)-bd_dom_sf"/>
</dbReference>
<dbReference type="Proteomes" id="UP001141552">
    <property type="component" value="Unassembled WGS sequence"/>
</dbReference>
<protein>
    <recommendedName>
        <fullName evidence="6">Malic enzyme NAD-binding domain-containing protein</fullName>
    </recommendedName>
</protein>
<feature type="domain" description="Malic enzyme N-terminal" evidence="3">
    <location>
        <begin position="124"/>
        <end position="249"/>
    </location>
</feature>
<evidence type="ECO:0000313" key="4">
    <source>
        <dbReference type="EMBL" id="KAJ4840501.1"/>
    </source>
</evidence>
<evidence type="ECO:0000313" key="5">
    <source>
        <dbReference type="Proteomes" id="UP001141552"/>
    </source>
</evidence>
<dbReference type="PANTHER" id="PTHR23406:SF64">
    <property type="entry name" value="NADP-DEPENDENT MALIC ENZYME 3"/>
    <property type="match status" value="1"/>
</dbReference>
<dbReference type="SUPFAM" id="SSF53223">
    <property type="entry name" value="Aminoacid dehydrogenase-like, N-terminal domain"/>
    <property type="match status" value="1"/>
</dbReference>
<comment type="caution">
    <text evidence="4">The sequence shown here is derived from an EMBL/GenBank/DDBJ whole genome shotgun (WGS) entry which is preliminary data.</text>
</comment>
<evidence type="ECO:0000256" key="1">
    <source>
        <dbReference type="SAM" id="MobiDB-lite"/>
    </source>
</evidence>
<dbReference type="InterPro" id="IPR012301">
    <property type="entry name" value="Malic_N_dom"/>
</dbReference>
<proteinExistence type="predicted"/>
<dbReference type="InterPro" id="IPR012302">
    <property type="entry name" value="Malic_NAD-bd"/>
</dbReference>
<evidence type="ECO:0008006" key="6">
    <source>
        <dbReference type="Google" id="ProtNLM"/>
    </source>
</evidence>
<dbReference type="Pfam" id="PF03949">
    <property type="entry name" value="Malic_M"/>
    <property type="match status" value="1"/>
</dbReference>
<name>A0A9Q0G1Z3_9ROSI</name>
<dbReference type="AlphaFoldDB" id="A0A9Q0G1Z3"/>
<dbReference type="EMBL" id="JAKUCV010003031">
    <property type="protein sequence ID" value="KAJ4840501.1"/>
    <property type="molecule type" value="Genomic_DNA"/>
</dbReference>
<dbReference type="GO" id="GO:0006108">
    <property type="term" value="P:malate metabolic process"/>
    <property type="evidence" value="ECO:0007669"/>
    <property type="project" value="TreeGrafter"/>
</dbReference>
<dbReference type="Gene3D" id="3.40.50.720">
    <property type="entry name" value="NAD(P)-binding Rossmann-like Domain"/>
    <property type="match status" value="1"/>
</dbReference>
<dbReference type="PANTHER" id="PTHR23406">
    <property type="entry name" value="MALIC ENZYME-RELATED"/>
    <property type="match status" value="1"/>
</dbReference>
<reference evidence="4" key="1">
    <citation type="submission" date="2022-02" db="EMBL/GenBank/DDBJ databases">
        <authorList>
            <person name="Henning P.M."/>
            <person name="McCubbin A.G."/>
            <person name="Shore J.S."/>
        </authorList>
    </citation>
    <scope>NUCLEOTIDE SEQUENCE</scope>
    <source>
        <strain evidence="4">F60SS</strain>
        <tissue evidence="4">Leaves</tissue>
    </source>
</reference>
<dbReference type="GO" id="GO:0004473">
    <property type="term" value="F:malate dehydrogenase (decarboxylating) (NADP+) activity"/>
    <property type="evidence" value="ECO:0007669"/>
    <property type="project" value="TreeGrafter"/>
</dbReference>
<dbReference type="InterPro" id="IPR037062">
    <property type="entry name" value="Malic_N_dom_sf"/>
</dbReference>
<reference evidence="4" key="2">
    <citation type="journal article" date="2023" name="Plants (Basel)">
        <title>Annotation of the Turnera subulata (Passifloraceae) Draft Genome Reveals the S-Locus Evolved after the Divergence of Turneroideae from Passifloroideae in a Stepwise Manner.</title>
        <authorList>
            <person name="Henning P.M."/>
            <person name="Roalson E.H."/>
            <person name="Mir W."/>
            <person name="McCubbin A.G."/>
            <person name="Shore J.S."/>
        </authorList>
    </citation>
    <scope>NUCLEOTIDE SEQUENCE</scope>
    <source>
        <strain evidence="4">F60SS</strain>
    </source>
</reference>
<feature type="domain" description="Malic enzyme NAD-binding" evidence="2">
    <location>
        <begin position="233"/>
        <end position="486"/>
    </location>
</feature>
<feature type="compositionally biased region" description="Acidic residues" evidence="1">
    <location>
        <begin position="13"/>
        <end position="32"/>
    </location>
</feature>
<keyword evidence="5" id="KW-1185">Reference proteome</keyword>
<sequence length="515" mass="56942">MRLVENPNNAGMDLDEPEPEENEEEWNQEDDATTYYARDSYIEDHYYAGRSPPLALPPPPSPRPCPSEYADERYEYANFWVESRSYAGTKFSAPMPKPALRIGSDLAPPPAKRVKLGHNTLFPPENLDLDPKSTVGDNVEGLSRCPLCISLKDKGKILDVLKNWSESNIQVIVVTGLGDVRCQGSPITIDVGTNNEQLLNDEVQKRATDQEYHDLFHEFMTAVKQKYGNSVLIQGTASFVLAGVLSALKLLSDSLGNQTFLFVGAGEAGTGIAELIALEMSTQAKLPIKEARKKFWFVDSQGLIALSRKISPQHFKKPRAHKPKPVNGLLHPIKGVKPTFLVGLFGVGKQFTKDVVEAMALFNKRPVIMALWNPMSQAECTAEEAYTWSEGRAIFTSGSPFDPFEYKGNVFIPGQANNAYIFPGFGLGLVISGAIRVYDDMLLVASEALAAQVTEEHLSKGMTYPPLFQMRKISANIAATVAAKAYDLGVATHFPRPQNLVEYAETYMYSKDHWA</sequence>
<dbReference type="GO" id="GO:0051287">
    <property type="term" value="F:NAD binding"/>
    <property type="evidence" value="ECO:0007669"/>
    <property type="project" value="InterPro"/>
</dbReference>
<dbReference type="InterPro" id="IPR046346">
    <property type="entry name" value="Aminoacid_DH-like_N_sf"/>
</dbReference>
<feature type="region of interest" description="Disordered" evidence="1">
    <location>
        <begin position="48"/>
        <end position="68"/>
    </location>
</feature>